<keyword evidence="1" id="KW-0812">Transmembrane</keyword>
<dbReference type="EMBL" id="WUQX01000001">
    <property type="protein sequence ID" value="MXP77683.1"/>
    <property type="molecule type" value="Genomic_DNA"/>
</dbReference>
<keyword evidence="1" id="KW-0472">Membrane</keyword>
<feature type="transmembrane region" description="Helical" evidence="1">
    <location>
        <begin position="50"/>
        <end position="68"/>
    </location>
</feature>
<reference evidence="2 3" key="1">
    <citation type="submission" date="2019-12" db="EMBL/GenBank/DDBJ databases">
        <title>Sporaefaciens musculi gen. nov., sp. nov., a novel bacterium isolated from the caecum of an obese mouse.</title>
        <authorList>
            <person name="Rasmussen T.S."/>
            <person name="Streidl T."/>
            <person name="Hitch T.C.A."/>
            <person name="Wortmann E."/>
            <person name="Deptula P."/>
            <person name="Hansen M."/>
            <person name="Nielsen D.S."/>
            <person name="Clavel T."/>
            <person name="Vogensen F.K."/>
        </authorList>
    </citation>
    <scope>NUCLEOTIDE SEQUENCE [LARGE SCALE GENOMIC DNA]</scope>
    <source>
        <strain evidence="2 3">WCA-9-b2</strain>
    </source>
</reference>
<feature type="transmembrane region" description="Helical" evidence="1">
    <location>
        <begin position="126"/>
        <end position="144"/>
    </location>
</feature>
<keyword evidence="3" id="KW-1185">Reference proteome</keyword>
<dbReference type="AlphaFoldDB" id="A0A7X3SKJ1"/>
<feature type="transmembrane region" description="Helical" evidence="1">
    <location>
        <begin position="213"/>
        <end position="234"/>
    </location>
</feature>
<comment type="caution">
    <text evidence="2">The sequence shown here is derived from an EMBL/GenBank/DDBJ whole genome shotgun (WGS) entry which is preliminary data.</text>
</comment>
<sequence length="246" mass="27993">MNLTEWKFPLDETKKSQSLSVIRMAAQQKRIRRCPTFTELLFNQLRFQSWRYRILEGIILLTAMALALTLHKRQTDRIETLAACSVFLVFAGNIFLGHVASLFSWHMAELEQTLYLNLKQMVCIRMMQAGIADLVILTLFLIITGSKQPSEIGTSLIYMLAPFLWSDTLYLHMLTNLRNISQGFRSLAFGLLSGTLALFPILWESVYQPKYLVIWQILTLAGLALLIAEVYGLLGKIENGGDICLN</sequence>
<gene>
    <name evidence="2" type="ORF">GN277_20715</name>
</gene>
<name>A0A7X3SKJ1_9FIRM</name>
<proteinExistence type="predicted"/>
<feature type="transmembrane region" description="Helical" evidence="1">
    <location>
        <begin position="187"/>
        <end position="207"/>
    </location>
</feature>
<feature type="transmembrane region" description="Helical" evidence="1">
    <location>
        <begin position="80"/>
        <end position="105"/>
    </location>
</feature>
<evidence type="ECO:0000313" key="2">
    <source>
        <dbReference type="EMBL" id="MXP77683.1"/>
    </source>
</evidence>
<protein>
    <submittedName>
        <fullName evidence="2">Uncharacterized protein</fullName>
    </submittedName>
</protein>
<evidence type="ECO:0000256" key="1">
    <source>
        <dbReference type="SAM" id="Phobius"/>
    </source>
</evidence>
<evidence type="ECO:0000313" key="3">
    <source>
        <dbReference type="Proteomes" id="UP000460412"/>
    </source>
</evidence>
<dbReference type="Proteomes" id="UP000460412">
    <property type="component" value="Unassembled WGS sequence"/>
</dbReference>
<accession>A0A7X3SKJ1</accession>
<organism evidence="2 3">
    <name type="scientific">Sporofaciens musculi</name>
    <dbReference type="NCBI Taxonomy" id="2681861"/>
    <lineage>
        <taxon>Bacteria</taxon>
        <taxon>Bacillati</taxon>
        <taxon>Bacillota</taxon>
        <taxon>Clostridia</taxon>
        <taxon>Lachnospirales</taxon>
        <taxon>Lachnospiraceae</taxon>
        <taxon>Sporofaciens</taxon>
    </lineage>
</organism>
<keyword evidence="1" id="KW-1133">Transmembrane helix</keyword>